<name>A0A5B7H870_PORTR</name>
<gene>
    <name evidence="1" type="ORF">E2C01_060023</name>
</gene>
<evidence type="ECO:0000313" key="1">
    <source>
        <dbReference type="EMBL" id="MPC65885.1"/>
    </source>
</evidence>
<dbReference type="Proteomes" id="UP000324222">
    <property type="component" value="Unassembled WGS sequence"/>
</dbReference>
<dbReference type="EMBL" id="VSRR010023966">
    <property type="protein sequence ID" value="MPC65885.1"/>
    <property type="molecule type" value="Genomic_DNA"/>
</dbReference>
<proteinExistence type="predicted"/>
<keyword evidence="2" id="KW-1185">Reference proteome</keyword>
<evidence type="ECO:0000313" key="2">
    <source>
        <dbReference type="Proteomes" id="UP000324222"/>
    </source>
</evidence>
<organism evidence="1 2">
    <name type="scientific">Portunus trituberculatus</name>
    <name type="common">Swimming crab</name>
    <name type="synonym">Neptunus trituberculatus</name>
    <dbReference type="NCBI Taxonomy" id="210409"/>
    <lineage>
        <taxon>Eukaryota</taxon>
        <taxon>Metazoa</taxon>
        <taxon>Ecdysozoa</taxon>
        <taxon>Arthropoda</taxon>
        <taxon>Crustacea</taxon>
        <taxon>Multicrustacea</taxon>
        <taxon>Malacostraca</taxon>
        <taxon>Eumalacostraca</taxon>
        <taxon>Eucarida</taxon>
        <taxon>Decapoda</taxon>
        <taxon>Pleocyemata</taxon>
        <taxon>Brachyura</taxon>
        <taxon>Eubrachyura</taxon>
        <taxon>Portunoidea</taxon>
        <taxon>Portunidae</taxon>
        <taxon>Portuninae</taxon>
        <taxon>Portunus</taxon>
    </lineage>
</organism>
<protein>
    <submittedName>
        <fullName evidence="1">Uncharacterized protein</fullName>
    </submittedName>
</protein>
<accession>A0A5B7H870</accession>
<sequence length="14" mass="1668">MFLLHPPLPHTHMP</sequence>
<reference evidence="1 2" key="1">
    <citation type="submission" date="2019-05" db="EMBL/GenBank/DDBJ databases">
        <title>Another draft genome of Portunus trituberculatus and its Hox gene families provides insights of decapod evolution.</title>
        <authorList>
            <person name="Jeong J.-H."/>
            <person name="Song I."/>
            <person name="Kim S."/>
            <person name="Choi T."/>
            <person name="Kim D."/>
            <person name="Ryu S."/>
            <person name="Kim W."/>
        </authorList>
    </citation>
    <scope>NUCLEOTIDE SEQUENCE [LARGE SCALE GENOMIC DNA]</scope>
    <source>
        <tissue evidence="1">Muscle</tissue>
    </source>
</reference>
<comment type="caution">
    <text evidence="1">The sequence shown here is derived from an EMBL/GenBank/DDBJ whole genome shotgun (WGS) entry which is preliminary data.</text>
</comment>